<gene>
    <name evidence="1" type="ORF">METZ01_LOCUS232331</name>
</gene>
<dbReference type="InterPro" id="IPR000653">
    <property type="entry name" value="DegT/StrS_aminotransferase"/>
</dbReference>
<dbReference type="InterPro" id="IPR015421">
    <property type="entry name" value="PyrdxlP-dep_Trfase_major"/>
</dbReference>
<feature type="non-terminal residue" evidence="1">
    <location>
        <position position="395"/>
    </location>
</feature>
<dbReference type="EMBL" id="UINC01057856">
    <property type="protein sequence ID" value="SVB79477.1"/>
    <property type="molecule type" value="Genomic_DNA"/>
</dbReference>
<dbReference type="GO" id="GO:0008483">
    <property type="term" value="F:transaminase activity"/>
    <property type="evidence" value="ECO:0007669"/>
    <property type="project" value="TreeGrafter"/>
</dbReference>
<dbReference type="SUPFAM" id="SSF53383">
    <property type="entry name" value="PLP-dependent transferases"/>
    <property type="match status" value="1"/>
</dbReference>
<protein>
    <recommendedName>
        <fullName evidence="2">DegT/DnrJ/EryC1/StrS aminotransferase</fullName>
    </recommendedName>
</protein>
<evidence type="ECO:0008006" key="2">
    <source>
        <dbReference type="Google" id="ProtNLM"/>
    </source>
</evidence>
<dbReference type="InterPro" id="IPR015422">
    <property type="entry name" value="PyrdxlP-dep_Trfase_small"/>
</dbReference>
<dbReference type="GO" id="GO:0000271">
    <property type="term" value="P:polysaccharide biosynthetic process"/>
    <property type="evidence" value="ECO:0007669"/>
    <property type="project" value="TreeGrafter"/>
</dbReference>
<dbReference type="AlphaFoldDB" id="A0A382GXR1"/>
<dbReference type="InterPro" id="IPR015424">
    <property type="entry name" value="PyrdxlP-dep_Trfase"/>
</dbReference>
<sequence length="395" mass="42743">MPQRLAIDGGTPIRTTPWPDFFPGGTEYGEEEKQAAIEVIEAQSPFRYYGTNLLNKVDKLEEAYARFVGSRFALATHSGSTALSAALAALGVGPGTEVIMPAFMWIADVNAVVHLRGIPVLAEIDETLNLDPNDLEKRISPRTMAIIAVHMAGTPADMPAVLEVANKHGIPVLEDCSQAAGASVDGNVVGSMGAIGTVSLQYNKNFTTGEGGLITTSDENLFRRAISYHDMGFERDMQGVSVPQDSPFETWGMGARMDEMRGSIGLVQVGKLPDIVGRMRSHQLRLREALGKTPGITLRRSPDPIGDSGSYFAWIHESTNAAERFSNALSAEGIPVSLPHGGIHQYRYMSSLLNNVPVTTESCPWSCPYNAESPMEYHAGMLPRSNQLLDQARLV</sequence>
<proteinExistence type="predicted"/>
<dbReference type="Pfam" id="PF01041">
    <property type="entry name" value="DegT_DnrJ_EryC1"/>
    <property type="match status" value="1"/>
</dbReference>
<organism evidence="1">
    <name type="scientific">marine metagenome</name>
    <dbReference type="NCBI Taxonomy" id="408172"/>
    <lineage>
        <taxon>unclassified sequences</taxon>
        <taxon>metagenomes</taxon>
        <taxon>ecological metagenomes</taxon>
    </lineage>
</organism>
<accession>A0A382GXR1</accession>
<evidence type="ECO:0000313" key="1">
    <source>
        <dbReference type="EMBL" id="SVB79477.1"/>
    </source>
</evidence>
<dbReference type="Gene3D" id="3.40.640.10">
    <property type="entry name" value="Type I PLP-dependent aspartate aminotransferase-like (Major domain)"/>
    <property type="match status" value="1"/>
</dbReference>
<dbReference type="PANTHER" id="PTHR30244:SF34">
    <property type="entry name" value="DTDP-4-AMINO-4,6-DIDEOXYGALACTOSE TRANSAMINASE"/>
    <property type="match status" value="1"/>
</dbReference>
<dbReference type="Gene3D" id="3.90.1150.10">
    <property type="entry name" value="Aspartate Aminotransferase, domain 1"/>
    <property type="match status" value="1"/>
</dbReference>
<dbReference type="PANTHER" id="PTHR30244">
    <property type="entry name" value="TRANSAMINASE"/>
    <property type="match status" value="1"/>
</dbReference>
<reference evidence="1" key="1">
    <citation type="submission" date="2018-05" db="EMBL/GenBank/DDBJ databases">
        <authorList>
            <person name="Lanie J.A."/>
            <person name="Ng W.-L."/>
            <person name="Kazmierczak K.M."/>
            <person name="Andrzejewski T.M."/>
            <person name="Davidsen T.M."/>
            <person name="Wayne K.J."/>
            <person name="Tettelin H."/>
            <person name="Glass J.I."/>
            <person name="Rusch D."/>
            <person name="Podicherti R."/>
            <person name="Tsui H.-C.T."/>
            <person name="Winkler M.E."/>
        </authorList>
    </citation>
    <scope>NUCLEOTIDE SEQUENCE</scope>
</reference>
<dbReference type="GO" id="GO:0030170">
    <property type="term" value="F:pyridoxal phosphate binding"/>
    <property type="evidence" value="ECO:0007669"/>
    <property type="project" value="TreeGrafter"/>
</dbReference>
<name>A0A382GXR1_9ZZZZ</name>